<dbReference type="Proteomes" id="UP001501742">
    <property type="component" value="Unassembled WGS sequence"/>
</dbReference>
<dbReference type="CDD" id="cd02883">
    <property type="entry name" value="NUDIX_Hydrolase"/>
    <property type="match status" value="1"/>
</dbReference>
<gene>
    <name evidence="6" type="ORF">GCM10009627_15690</name>
</gene>
<evidence type="ECO:0000256" key="1">
    <source>
        <dbReference type="ARBA" id="ARBA00001946"/>
    </source>
</evidence>
<proteinExistence type="inferred from homology"/>
<dbReference type="PANTHER" id="PTHR43046">
    <property type="entry name" value="GDP-MANNOSE MANNOSYL HYDROLASE"/>
    <property type="match status" value="1"/>
</dbReference>
<dbReference type="PROSITE" id="PS51462">
    <property type="entry name" value="NUDIX"/>
    <property type="match status" value="1"/>
</dbReference>
<comment type="caution">
    <text evidence="6">The sequence shown here is derived from an EMBL/GenBank/DDBJ whole genome shotgun (WGS) entry which is preliminary data.</text>
</comment>
<dbReference type="InterPro" id="IPR000086">
    <property type="entry name" value="NUDIX_hydrolase_dom"/>
</dbReference>
<dbReference type="PANTHER" id="PTHR43046:SF2">
    <property type="entry name" value="8-OXO-DGTP DIPHOSPHATASE-RELATED"/>
    <property type="match status" value="1"/>
</dbReference>
<dbReference type="Pfam" id="PF00293">
    <property type="entry name" value="NUDIX"/>
    <property type="match status" value="1"/>
</dbReference>
<evidence type="ECO:0000259" key="5">
    <source>
        <dbReference type="PROSITE" id="PS51462"/>
    </source>
</evidence>
<evidence type="ECO:0000256" key="3">
    <source>
        <dbReference type="ARBA" id="ARBA00022801"/>
    </source>
</evidence>
<protein>
    <recommendedName>
        <fullName evidence="5">Nudix hydrolase domain-containing protein</fullName>
    </recommendedName>
</protein>
<dbReference type="Gene3D" id="3.90.79.10">
    <property type="entry name" value="Nucleoside Triphosphate Pyrophosphohydrolase"/>
    <property type="match status" value="1"/>
</dbReference>
<dbReference type="PROSITE" id="PS00893">
    <property type="entry name" value="NUDIX_BOX"/>
    <property type="match status" value="1"/>
</dbReference>
<keyword evidence="3 4" id="KW-0378">Hydrolase</keyword>
<reference evidence="7" key="1">
    <citation type="journal article" date="2019" name="Int. J. Syst. Evol. Microbiol.">
        <title>The Global Catalogue of Microorganisms (GCM) 10K type strain sequencing project: providing services to taxonomists for standard genome sequencing and annotation.</title>
        <authorList>
            <consortium name="The Broad Institute Genomics Platform"/>
            <consortium name="The Broad Institute Genome Sequencing Center for Infectious Disease"/>
            <person name="Wu L."/>
            <person name="Ma J."/>
        </authorList>
    </citation>
    <scope>NUCLEOTIDE SEQUENCE [LARGE SCALE GENOMIC DNA]</scope>
    <source>
        <strain evidence="7">JCM 12140</strain>
    </source>
</reference>
<dbReference type="InterPro" id="IPR020084">
    <property type="entry name" value="NUDIX_hydrolase_CS"/>
</dbReference>
<sequence length="146" mass="15991">MEYTDYDTRLASYAVVTDGDRVLLARLSWPDAGLWTLPGGGVDLDETVEEGAVREVLEETGYDVVVEELLGVRSHVVPPERRKTQNGRPMKAVQVVHRARVVGVSLRHEAEGTTDQAAWVPIAELGSHRHGLLVALALRWAGVTAE</sequence>
<name>A0ABP4K2X9_9MICO</name>
<dbReference type="InterPro" id="IPR020476">
    <property type="entry name" value="Nudix_hydrolase"/>
</dbReference>
<accession>A0ABP4K2X9</accession>
<evidence type="ECO:0000313" key="7">
    <source>
        <dbReference type="Proteomes" id="UP001501742"/>
    </source>
</evidence>
<comment type="similarity">
    <text evidence="2 4">Belongs to the Nudix hydrolase family.</text>
</comment>
<dbReference type="SUPFAM" id="SSF55811">
    <property type="entry name" value="Nudix"/>
    <property type="match status" value="1"/>
</dbReference>
<evidence type="ECO:0000256" key="2">
    <source>
        <dbReference type="ARBA" id="ARBA00005582"/>
    </source>
</evidence>
<dbReference type="EMBL" id="BAAAJX010000005">
    <property type="protein sequence ID" value="GAA1493223.1"/>
    <property type="molecule type" value="Genomic_DNA"/>
</dbReference>
<evidence type="ECO:0000256" key="4">
    <source>
        <dbReference type="RuleBase" id="RU003476"/>
    </source>
</evidence>
<comment type="cofactor">
    <cofactor evidence="1">
        <name>Mg(2+)</name>
        <dbReference type="ChEBI" id="CHEBI:18420"/>
    </cofactor>
</comment>
<dbReference type="PRINTS" id="PR00502">
    <property type="entry name" value="NUDIXFAMILY"/>
</dbReference>
<feature type="domain" description="Nudix hydrolase" evidence="5">
    <location>
        <begin position="7"/>
        <end position="142"/>
    </location>
</feature>
<dbReference type="RefSeq" id="WP_204610496.1">
    <property type="nucleotide sequence ID" value="NZ_BAAAJX010000005.1"/>
</dbReference>
<dbReference type="InterPro" id="IPR015797">
    <property type="entry name" value="NUDIX_hydrolase-like_dom_sf"/>
</dbReference>
<keyword evidence="7" id="KW-1185">Reference proteome</keyword>
<evidence type="ECO:0000313" key="6">
    <source>
        <dbReference type="EMBL" id="GAA1493223.1"/>
    </source>
</evidence>
<organism evidence="6 7">
    <name type="scientific">Curtobacterium herbarum</name>
    <dbReference type="NCBI Taxonomy" id="150122"/>
    <lineage>
        <taxon>Bacteria</taxon>
        <taxon>Bacillati</taxon>
        <taxon>Actinomycetota</taxon>
        <taxon>Actinomycetes</taxon>
        <taxon>Micrococcales</taxon>
        <taxon>Microbacteriaceae</taxon>
        <taxon>Curtobacterium</taxon>
    </lineage>
</organism>